<dbReference type="Pfam" id="PF13191">
    <property type="entry name" value="AAA_16"/>
    <property type="match status" value="1"/>
</dbReference>
<dbReference type="PRINTS" id="PR00038">
    <property type="entry name" value="HTHLUXR"/>
</dbReference>
<dbReference type="PANTHER" id="PTHR16305:SF35">
    <property type="entry name" value="TRANSCRIPTIONAL ACTIVATOR DOMAIN"/>
    <property type="match status" value="1"/>
</dbReference>
<feature type="region of interest" description="Disordered" evidence="3">
    <location>
        <begin position="1"/>
        <end position="23"/>
    </location>
</feature>
<dbReference type="CDD" id="cd06170">
    <property type="entry name" value="LuxR_C_like"/>
    <property type="match status" value="1"/>
</dbReference>
<dbReference type="SMART" id="SM00421">
    <property type="entry name" value="HTH_LUXR"/>
    <property type="match status" value="1"/>
</dbReference>
<accession>A0ABP9CX16</accession>
<dbReference type="PROSITE" id="PS50043">
    <property type="entry name" value="HTH_LUXR_2"/>
    <property type="match status" value="1"/>
</dbReference>
<dbReference type="PANTHER" id="PTHR16305">
    <property type="entry name" value="TESTICULAR SOLUBLE ADENYLYL CYCLASE"/>
    <property type="match status" value="1"/>
</dbReference>
<sequence>MEDFSAALRRAVTEGPGSSPESRTFVVTGAPGIGKTFTLDSVLAPVIAEAAGVHVLRGTADELSHRYPYEVLARTLGMPLGNPVPPDADEILLARVDALCAARPVVLALDDVHHCDAATLALLNVFAAAARALPLTLLVAHRTLPAREQLRRLARYPDVYELALRPLASEDVAQIARSTLGTAPGPGLRAMLDGACGHPMHVLAMLEQLALDDDLVESGGVTDVRAGMPTPAAPALGEIIESQLTHLTGATRDVVQRLAVWGAPTVLSELAALADESPVSMVEPVQAAVETGMIRFGADDRLHFRHDLYAETVYRRIPEVLRAVLHEACAARLERIGAPATTISHHLVAAGAGPQRVARVLEGAGVELTAMPSVAADLLESVAVAMPENVESLTLARARALAGSGQLRKAGDLARGALQTAEDDEIAVALRGLIIFTSLTLGDVRATLAEIGSALRRPLPPPAAGRLADLADWARALAGLPDAGPVASSTAGTTEHVSSTRALTTAIRLMTAGRPVAALEWALLAAGEPQAGGMHWNAGGTAEVWPPIIELHARGPLLAADLLAKGDPAGGGQWADPYSQFAAAGVDLAAGRLDDAAAQFESALELSDRMELGWTSLAFSSLAMIDVHRGDHAAAEARLDRFTAMGQPDLFGFPEAGRVRVALLEARRQRKAAARLAAALWDEAVADGRLLWLSLVAAEFIRVAAARGDRLLIDRIARGLAALPRPLAPVTDALARLAQAGAEPDPAAALPHAVAAAARFRALGMPLEEAGAWEEAACRAAEGGDLRGARTHARTAQALFDGAGAPTSVARVATRLRARGLRIGSTAARRKPTSGWDSLTVTETRVTALVGQGLTGPQIADRLGISPRTVQTHVSHVLTKLGLQTRIELAVAFANRPG</sequence>
<comment type="caution">
    <text evidence="5">The sequence shown here is derived from an EMBL/GenBank/DDBJ whole genome shotgun (WGS) entry which is preliminary data.</text>
</comment>
<feature type="domain" description="HTH luxR-type" evidence="4">
    <location>
        <begin position="832"/>
        <end position="898"/>
    </location>
</feature>
<dbReference type="Gene3D" id="1.10.10.10">
    <property type="entry name" value="Winged helix-like DNA-binding domain superfamily/Winged helix DNA-binding domain"/>
    <property type="match status" value="1"/>
</dbReference>
<evidence type="ECO:0000256" key="1">
    <source>
        <dbReference type="ARBA" id="ARBA00022741"/>
    </source>
</evidence>
<dbReference type="RefSeq" id="WP_345602638.1">
    <property type="nucleotide sequence ID" value="NZ_BAABKQ010000001.1"/>
</dbReference>
<dbReference type="SUPFAM" id="SSF46894">
    <property type="entry name" value="C-terminal effector domain of the bipartite response regulators"/>
    <property type="match status" value="1"/>
</dbReference>
<dbReference type="Proteomes" id="UP001500839">
    <property type="component" value="Unassembled WGS sequence"/>
</dbReference>
<gene>
    <name evidence="5" type="ORF">GCM10023353_30330</name>
</gene>
<dbReference type="InterPro" id="IPR036388">
    <property type="entry name" value="WH-like_DNA-bd_sf"/>
</dbReference>
<keyword evidence="2" id="KW-0067">ATP-binding</keyword>
<protein>
    <recommendedName>
        <fullName evidence="4">HTH luxR-type domain-containing protein</fullName>
    </recommendedName>
</protein>
<dbReference type="SUPFAM" id="SSF52540">
    <property type="entry name" value="P-loop containing nucleoside triphosphate hydrolases"/>
    <property type="match status" value="1"/>
</dbReference>
<dbReference type="InterPro" id="IPR027417">
    <property type="entry name" value="P-loop_NTPase"/>
</dbReference>
<evidence type="ECO:0000313" key="6">
    <source>
        <dbReference type="Proteomes" id="UP001500839"/>
    </source>
</evidence>
<evidence type="ECO:0000259" key="4">
    <source>
        <dbReference type="PROSITE" id="PS50043"/>
    </source>
</evidence>
<keyword evidence="6" id="KW-1185">Reference proteome</keyword>
<keyword evidence="1" id="KW-0547">Nucleotide-binding</keyword>
<dbReference type="InterPro" id="IPR016032">
    <property type="entry name" value="Sig_transdc_resp-reg_C-effctor"/>
</dbReference>
<dbReference type="InterPro" id="IPR041664">
    <property type="entry name" value="AAA_16"/>
</dbReference>
<dbReference type="Gene3D" id="3.40.50.300">
    <property type="entry name" value="P-loop containing nucleotide triphosphate hydrolases"/>
    <property type="match status" value="1"/>
</dbReference>
<organism evidence="5 6">
    <name type="scientific">Tomitella cavernea</name>
    <dbReference type="NCBI Taxonomy" id="1387982"/>
    <lineage>
        <taxon>Bacteria</taxon>
        <taxon>Bacillati</taxon>
        <taxon>Actinomycetota</taxon>
        <taxon>Actinomycetes</taxon>
        <taxon>Mycobacteriales</taxon>
        <taxon>Tomitella</taxon>
    </lineage>
</organism>
<evidence type="ECO:0000256" key="2">
    <source>
        <dbReference type="ARBA" id="ARBA00022840"/>
    </source>
</evidence>
<dbReference type="EMBL" id="BAABKQ010000001">
    <property type="protein sequence ID" value="GAA4820388.1"/>
    <property type="molecule type" value="Genomic_DNA"/>
</dbReference>
<evidence type="ECO:0000313" key="5">
    <source>
        <dbReference type="EMBL" id="GAA4820388.1"/>
    </source>
</evidence>
<proteinExistence type="predicted"/>
<name>A0ABP9CX16_9ACTN</name>
<dbReference type="InterPro" id="IPR000792">
    <property type="entry name" value="Tscrpt_reg_LuxR_C"/>
</dbReference>
<dbReference type="Pfam" id="PF00196">
    <property type="entry name" value="GerE"/>
    <property type="match status" value="1"/>
</dbReference>
<reference evidence="6" key="1">
    <citation type="journal article" date="2019" name="Int. J. Syst. Evol. Microbiol.">
        <title>The Global Catalogue of Microorganisms (GCM) 10K type strain sequencing project: providing services to taxonomists for standard genome sequencing and annotation.</title>
        <authorList>
            <consortium name="The Broad Institute Genomics Platform"/>
            <consortium name="The Broad Institute Genome Sequencing Center for Infectious Disease"/>
            <person name="Wu L."/>
            <person name="Ma J."/>
        </authorList>
    </citation>
    <scope>NUCLEOTIDE SEQUENCE [LARGE SCALE GENOMIC DNA]</scope>
    <source>
        <strain evidence="6">JCM 18542</strain>
    </source>
</reference>
<evidence type="ECO:0000256" key="3">
    <source>
        <dbReference type="SAM" id="MobiDB-lite"/>
    </source>
</evidence>